<dbReference type="Pfam" id="PF00656">
    <property type="entry name" value="Peptidase_C14"/>
    <property type="match status" value="1"/>
</dbReference>
<dbReference type="OrthoDB" id="6872474at2"/>
<proteinExistence type="predicted"/>
<accession>A0A1L5NWH1</accession>
<dbReference type="Gene3D" id="3.40.50.1460">
    <property type="match status" value="1"/>
</dbReference>
<evidence type="ECO:0000259" key="1">
    <source>
        <dbReference type="Pfam" id="PF00656"/>
    </source>
</evidence>
<gene>
    <name evidence="2" type="ORF">IE4872_PD01700</name>
</gene>
<dbReference type="RefSeq" id="WP_074072408.1">
    <property type="nucleotide sequence ID" value="NZ_CP017105.1"/>
</dbReference>
<dbReference type="GO" id="GO:0004197">
    <property type="term" value="F:cysteine-type endopeptidase activity"/>
    <property type="evidence" value="ECO:0007669"/>
    <property type="project" value="InterPro"/>
</dbReference>
<reference evidence="2 3" key="1">
    <citation type="submission" date="2016-09" db="EMBL/GenBank/DDBJ databases">
        <title>The complete genome sequences of Rhizobium gallicum, symbiovars gallicum and phaseoli, symbionts associated to common bean (Phaseolus vulgaris).</title>
        <authorList>
            <person name="Bustos P."/>
            <person name="Santamaria R.I."/>
            <person name="Perez-Carrascal O.M."/>
            <person name="Juarez S."/>
            <person name="Lozano L."/>
            <person name="Martinez-Flores I."/>
            <person name="Martinez-Romero E."/>
            <person name="Cevallos M."/>
            <person name="Romero D."/>
            <person name="Davila G."/>
            <person name="Gonzalez V."/>
        </authorList>
    </citation>
    <scope>NUCLEOTIDE SEQUENCE [LARGE SCALE GENOMIC DNA]</scope>
    <source>
        <strain evidence="2 3">IE4872</strain>
        <plasmid evidence="3">prgalie4872d</plasmid>
    </source>
</reference>
<dbReference type="Proteomes" id="UP000184749">
    <property type="component" value="Plasmid pRgalIE4872d"/>
</dbReference>
<dbReference type="EMBL" id="CP017105">
    <property type="protein sequence ID" value="APO72221.1"/>
    <property type="molecule type" value="Genomic_DNA"/>
</dbReference>
<sequence length="352" mass="38721">MAIQSRDFALVVGLNHYPYFRGGRDLQGAIDDARHIADWLKDVETGGGLPPENCKLILSTSDPLAPDVGPIERDLADIGKRAQDMGGGRRFYLFFSGHGHSFDAIEEQLPDVALCLPLWSRELPNKSISANHLRGWVQRCMPFEEIIIFLDCCRSRELKSRAQNTAGGCAIPRQGFDDTKIVSIFAAEHEEMAFESSGKDDVDARGYFTTALLAGLKGGAAGQHGGVTHTALWDYLQAEVPRLAQKDGRMQIPKLGMQLPVDKIVFGSAVTGGCVAGPAAGQQWLEIRFNDWRNGPIRLLDAGNNIVRQDLASTGPWPVTLKHELHLIEELQTGDRMSFTFRPGMEGKHVSF</sequence>
<keyword evidence="2" id="KW-0614">Plasmid</keyword>
<dbReference type="InterPro" id="IPR011600">
    <property type="entry name" value="Pept_C14_caspase"/>
</dbReference>
<geneLocation type="plasmid" evidence="3">
    <name>prgalie4872d</name>
</geneLocation>
<name>A0A1L5NWH1_9HYPH</name>
<dbReference type="GO" id="GO:0006508">
    <property type="term" value="P:proteolysis"/>
    <property type="evidence" value="ECO:0007669"/>
    <property type="project" value="InterPro"/>
</dbReference>
<dbReference type="AlphaFoldDB" id="A0A1L5NWH1"/>
<evidence type="ECO:0000313" key="2">
    <source>
        <dbReference type="EMBL" id="APO72221.1"/>
    </source>
</evidence>
<protein>
    <submittedName>
        <fullName evidence="2">Peptidase C14 caspase family protein</fullName>
    </submittedName>
</protein>
<evidence type="ECO:0000313" key="3">
    <source>
        <dbReference type="Proteomes" id="UP000184749"/>
    </source>
</evidence>
<feature type="domain" description="Peptidase C14 caspase" evidence="1">
    <location>
        <begin position="7"/>
        <end position="254"/>
    </location>
</feature>
<organism evidence="2 3">
    <name type="scientific">Rhizobium gallicum</name>
    <dbReference type="NCBI Taxonomy" id="56730"/>
    <lineage>
        <taxon>Bacteria</taxon>
        <taxon>Pseudomonadati</taxon>
        <taxon>Pseudomonadota</taxon>
        <taxon>Alphaproteobacteria</taxon>
        <taxon>Hyphomicrobiales</taxon>
        <taxon>Rhizobiaceae</taxon>
        <taxon>Rhizobium/Agrobacterium group</taxon>
        <taxon>Rhizobium</taxon>
    </lineage>
</organism>